<dbReference type="EMBL" id="CP092877">
    <property type="protein sequence ID" value="UYV77385.1"/>
    <property type="molecule type" value="Genomic_DNA"/>
</dbReference>
<evidence type="ECO:0000313" key="2">
    <source>
        <dbReference type="EMBL" id="UYV77385.1"/>
    </source>
</evidence>
<feature type="domain" description="Reverse transcriptase" evidence="1">
    <location>
        <begin position="78"/>
        <end position="306"/>
    </location>
</feature>
<keyword evidence="3" id="KW-1185">Reference proteome</keyword>
<dbReference type="InterPro" id="IPR000477">
    <property type="entry name" value="RT_dom"/>
</dbReference>
<reference evidence="2 3" key="1">
    <citation type="submission" date="2022-01" db="EMBL/GenBank/DDBJ databases">
        <title>A chromosomal length assembly of Cordylochernes scorpioides.</title>
        <authorList>
            <person name="Zeh D."/>
            <person name="Zeh J."/>
        </authorList>
    </citation>
    <scope>NUCLEOTIDE SEQUENCE [LARGE SCALE GENOMIC DNA]</scope>
    <source>
        <strain evidence="2">IN4F17</strain>
        <tissue evidence="2">Whole Body</tissue>
    </source>
</reference>
<protein>
    <recommendedName>
        <fullName evidence="1">Reverse transcriptase domain-containing protein</fullName>
    </recommendedName>
</protein>
<dbReference type="PANTHER" id="PTHR19446">
    <property type="entry name" value="REVERSE TRANSCRIPTASES"/>
    <property type="match status" value="1"/>
</dbReference>
<accession>A0ABY6LD35</accession>
<proteinExistence type="predicted"/>
<dbReference type="PROSITE" id="PS50878">
    <property type="entry name" value="RT_POL"/>
    <property type="match status" value="1"/>
</dbReference>
<dbReference type="SUPFAM" id="SSF56672">
    <property type="entry name" value="DNA/RNA polymerases"/>
    <property type="match status" value="1"/>
</dbReference>
<evidence type="ECO:0000313" key="3">
    <source>
        <dbReference type="Proteomes" id="UP001235939"/>
    </source>
</evidence>
<gene>
    <name evidence="2" type="ORF">LAZ67_15000810</name>
</gene>
<dbReference type="InterPro" id="IPR043502">
    <property type="entry name" value="DNA/RNA_pol_sf"/>
</dbReference>
<name>A0ABY6LD35_9ARAC</name>
<evidence type="ECO:0000259" key="1">
    <source>
        <dbReference type="PROSITE" id="PS50878"/>
    </source>
</evidence>
<dbReference type="Proteomes" id="UP001235939">
    <property type="component" value="Chromosome 15"/>
</dbReference>
<dbReference type="Pfam" id="PF00078">
    <property type="entry name" value="RVT_1"/>
    <property type="match status" value="1"/>
</dbReference>
<organism evidence="2 3">
    <name type="scientific">Cordylochernes scorpioides</name>
    <dbReference type="NCBI Taxonomy" id="51811"/>
    <lineage>
        <taxon>Eukaryota</taxon>
        <taxon>Metazoa</taxon>
        <taxon>Ecdysozoa</taxon>
        <taxon>Arthropoda</taxon>
        <taxon>Chelicerata</taxon>
        <taxon>Arachnida</taxon>
        <taxon>Pseudoscorpiones</taxon>
        <taxon>Cheliferoidea</taxon>
        <taxon>Chernetidae</taxon>
        <taxon>Cordylochernes</taxon>
    </lineage>
</organism>
<sequence>MKPIPKTDYQRCFADWKKRWLKCIAANGDYFKGDNLNLIAEAIHSLPNGRASGWDGLPCEFVKAFEDFFVEVWQVFKASRLRGALPLSSRRSKVILLPKVHGGPGLQAFRSISLPTTYYRVLSGVLMARLRRHLPDLVPQCQTYAVLGRLSYWNIARVSDETAGASRHDTPLAVISLDLKSAFDTLSRSYLFALLEKLGLPSTFLGWIAVRYGEADASIRVGDVYTKAFPLLNGVRQGCRLSAALFSIGVGPLLRRLERTLGRGNVVAYADDIGRPGDSQRRIRPVLPGTAPESAALLEVDSHPGG</sequence>